<keyword evidence="2 3" id="KW-0732">Signal</keyword>
<accession>A0A4Y3TYA2</accession>
<evidence type="ECO:0000313" key="6">
    <source>
        <dbReference type="EMBL" id="GEB86137.1"/>
    </source>
</evidence>
<dbReference type="InterPro" id="IPR002890">
    <property type="entry name" value="MG2"/>
</dbReference>
<dbReference type="Gene3D" id="2.60.40.1930">
    <property type="match status" value="1"/>
</dbReference>
<dbReference type="InterPro" id="IPR001599">
    <property type="entry name" value="Macroglobln_a2"/>
</dbReference>
<dbReference type="InterPro" id="IPR021868">
    <property type="entry name" value="Alpha_2_Macroglob_MG3"/>
</dbReference>
<dbReference type="EMBL" id="BJMV01000010">
    <property type="protein sequence ID" value="GEB86137.1"/>
    <property type="molecule type" value="Genomic_DNA"/>
</dbReference>
<dbReference type="OrthoDB" id="9767116at2"/>
<evidence type="ECO:0000256" key="2">
    <source>
        <dbReference type="ARBA" id="ARBA00022729"/>
    </source>
</evidence>
<dbReference type="SUPFAM" id="SSF48239">
    <property type="entry name" value="Terpenoid cyclases/Protein prenyltransferases"/>
    <property type="match status" value="1"/>
</dbReference>
<dbReference type="PIRSF" id="PIRSF038980">
    <property type="entry name" value="A2M_bac"/>
    <property type="match status" value="1"/>
</dbReference>
<dbReference type="InterPro" id="IPR008930">
    <property type="entry name" value="Terpenoid_cyclase/PrenylTrfase"/>
</dbReference>
<proteinExistence type="inferred from homology"/>
<dbReference type="InterPro" id="IPR041203">
    <property type="entry name" value="Bact_A2M_MG5"/>
</dbReference>
<dbReference type="SMART" id="SM01360">
    <property type="entry name" value="A2M"/>
    <property type="match status" value="1"/>
</dbReference>
<dbReference type="InterPro" id="IPR051802">
    <property type="entry name" value="YfhM-like"/>
</dbReference>
<dbReference type="Pfam" id="PF01835">
    <property type="entry name" value="MG2"/>
    <property type="match status" value="1"/>
</dbReference>
<dbReference type="InterPro" id="IPR026284">
    <property type="entry name" value="A2MG_proteobact"/>
</dbReference>
<evidence type="ECO:0000259" key="5">
    <source>
        <dbReference type="SMART" id="SM01360"/>
    </source>
</evidence>
<reference evidence="6 7" key="1">
    <citation type="submission" date="2019-06" db="EMBL/GenBank/DDBJ databases">
        <title>Whole genome shotgun sequence of Acetobacter peroxydans NBRC 13755.</title>
        <authorList>
            <person name="Hosoyama A."/>
            <person name="Uohara A."/>
            <person name="Ohji S."/>
            <person name="Ichikawa N."/>
        </authorList>
    </citation>
    <scope>NUCLEOTIDE SEQUENCE [LARGE SCALE GENOMIC DNA]</scope>
    <source>
        <strain evidence="6 7">NBRC 13755</strain>
    </source>
</reference>
<feature type="domain" description="Alpha-2-macroglobulin" evidence="5">
    <location>
        <begin position="946"/>
        <end position="1034"/>
    </location>
</feature>
<dbReference type="InterPro" id="IPR049120">
    <property type="entry name" value="A2M_bMG2"/>
</dbReference>
<dbReference type="Gene3D" id="1.50.10.20">
    <property type="match status" value="1"/>
</dbReference>
<dbReference type="Pfam" id="PF17973">
    <property type="entry name" value="bMG10"/>
    <property type="match status" value="1"/>
</dbReference>
<dbReference type="PANTHER" id="PTHR40094:SF1">
    <property type="entry name" value="UBIQUITIN DOMAIN-CONTAINING PROTEIN"/>
    <property type="match status" value="1"/>
</dbReference>
<dbReference type="Pfam" id="PF00207">
    <property type="entry name" value="A2M"/>
    <property type="match status" value="1"/>
</dbReference>
<evidence type="ECO:0000256" key="1">
    <source>
        <dbReference type="ARBA" id="ARBA00010556"/>
    </source>
</evidence>
<feature type="domain" description="Alpha-2-macroglobulin bait region" evidence="4">
    <location>
        <begin position="740"/>
        <end position="884"/>
    </location>
</feature>
<protein>
    <submittedName>
        <fullName evidence="6">Membrane protein</fullName>
    </submittedName>
</protein>
<evidence type="ECO:0000313" key="7">
    <source>
        <dbReference type="Proteomes" id="UP000317730"/>
    </source>
</evidence>
<comment type="caution">
    <text evidence="6">The sequence shown here is derived from an EMBL/GenBank/DDBJ whole genome shotgun (WGS) entry which is preliminary data.</text>
</comment>
<sequence length="1662" mass="175777">MKFQQTAFIVLATACLATPLQAADKLTPAEESPRLNFQRLTLNTGGETPEACLHFDQPLDSAAAPQYADHLTLTPSFKPDVRVSDSDLCLGGLSWNAHYQIALSAGLRDMDGGKLTTPVSVSVVTGDRTPQLALVGNGYILPRLTAAGVDVQSVNMDRVRVVVWRLSKASSLRMSGTTDNGPRIDLSTTTLSPWEFNSLRDAQLTRVWAGVLDVRNDHNKTMTTAFPLTGLVQGKQSGLYLVTAENAAIPAEKSILLTTTQSDADNSDLAAHWVNVSDIGLSAIRGHDGLHVFARSLATAKLLSGINVALTAQNGDELGRVTTDSAGQGLFAPGLLRGQRAQAPVSIMAQAADGDFSMLQVNQDWFDFSDHGSAGHPAPGPQQAVLVTDRGLYRPGETINITALLRDQKGNALSSQPLVLVLTRPDGVEAHRMTLPARAGGGFVTTEVLASSAPEGPWSLSAYADPTSPAIGSASFSVQDFVPQTLEVALTTEAKTFPSSGALDVQLNGRYLYGAPAAGLHGEGWVTIVADPTPLPGLSDYTFGLCTQTLDEESQKLTVADTDAQGHTTLSVTPVIPSGQTQRLRAVIQAMLFEPTGRAVRRTLSLPLARTQPIIGIRTQDSGSNGTAQSVPADFVTLGPDSKPVAIKDLAWNVVRENSVYDWIYDSGRWSFHEHVIDEPVQHGTISTGADGRASLSLSLVPSRYLLVVTDPATGVSSSRKFYVGWWSADNGQTNAPDRLTVTPKEATIAPNGSTSVHIEAPFAGKAQVIIATDHVESIQNIDIPQGGVDIPVRAEADWPGGAYVLATLYRPLDASARPHEPIRAVGLAYIGTDQSAHRLSVSLDAPGVVRPRAKLNVPVTIKGGQTGAVHLTLAAVDKGIIGLTDWKQPDVFKSLYGQQALAVDVTDTYAHLLIPSALAGAIHEGGDEGSDQGSALAVTSTRVVSLFSGEVTPDANGHAVVTLDVPDFEGTLDLMATAWRDDAVGTARAETIARDPVFADITLPRFLAPGDSATSLVSLVNTDGAAGHYTVNLKVDGPVTLTGAPDFAADLTKGARKSFPTTLSAQAPGIAHITATLRKAGGQTLLTRSWDIQVRAGHLPMTRSLVRKQAPGESYTLDPNLLADFEPGANLTLSYSGLNGVDTIGLLQSLQDVSWGSSESLASTARALLSFKGHDHLGTELVAGGADKFIGNAITTLLNREDAGGRIGDWQLNDGGTLPWTQIHLVDFLSRAKAAGYDVPQPALDRALDWLDTQQAQANIFAGTDNASDATVTPDTRAYALYVLARAGRPDAPALRALYDNINVFGGATQKRRLFWGSDAENATRADALALGHLAGGLMLANQREAGREVFTFATEALIPPKGRRPYPFDMAYWTYVRDLTGLAAVAAESGNTRLAQTLVDHFAALAPSPADLLEQSKVNLLETAAAMNHESAGRAIAVNGKRLPEPLSLPVVLTPSPAERQGYTLTNAGSTPLWLSVTTNGAPKEASKPVSKGFTLDVSTLTMDGQPIDPSSLRQDDRFVVIISGTVKDKYPHQCVITDLLPAGWEIEGALTGPSADGDENTSGLSFLGPTTTARSISIGDDRFVAAFALDASDVSETTNDNGDNNEAQKTLPAGAFRFAYSVRAVTPGHFLRPETVVLDLYQPTKTARTAAGTTTIVPR</sequence>
<dbReference type="SMART" id="SM01359">
    <property type="entry name" value="A2M_N_2"/>
    <property type="match status" value="1"/>
</dbReference>
<feature type="signal peptide" evidence="3">
    <location>
        <begin position="1"/>
        <end position="22"/>
    </location>
</feature>
<evidence type="ECO:0000259" key="4">
    <source>
        <dbReference type="SMART" id="SM01359"/>
    </source>
</evidence>
<dbReference type="Proteomes" id="UP000317730">
    <property type="component" value="Unassembled WGS sequence"/>
</dbReference>
<dbReference type="GO" id="GO:0004866">
    <property type="term" value="F:endopeptidase inhibitor activity"/>
    <property type="evidence" value="ECO:0007669"/>
    <property type="project" value="InterPro"/>
</dbReference>
<name>A0A4Y3TYA2_9PROT</name>
<dbReference type="PROSITE" id="PS51257">
    <property type="entry name" value="PROKAR_LIPOPROTEIN"/>
    <property type="match status" value="1"/>
</dbReference>
<dbReference type="Pfam" id="PF07703">
    <property type="entry name" value="A2M_BRD"/>
    <property type="match status" value="1"/>
</dbReference>
<comment type="similarity">
    <text evidence="1">Belongs to the protease inhibitor I39 (alpha-2-macroglobulin) family. Bacterial alpha-2-macroglobulin subfamily.</text>
</comment>
<dbReference type="InterPro" id="IPR011625">
    <property type="entry name" value="A2M_N_BRD"/>
</dbReference>
<gene>
    <name evidence="6" type="ORF">APE01nite_19340</name>
</gene>
<evidence type="ECO:0000256" key="3">
    <source>
        <dbReference type="SAM" id="SignalP"/>
    </source>
</evidence>
<dbReference type="InterPro" id="IPR041246">
    <property type="entry name" value="Bact_MG10"/>
</dbReference>
<dbReference type="PANTHER" id="PTHR40094">
    <property type="entry name" value="ALPHA-2-MACROGLOBULIN HOMOLOG"/>
    <property type="match status" value="1"/>
</dbReference>
<dbReference type="RefSeq" id="WP_141376996.1">
    <property type="nucleotide sequence ID" value="NZ_BAPL01000012.1"/>
</dbReference>
<dbReference type="Pfam" id="PF17972">
    <property type="entry name" value="bMG5"/>
    <property type="match status" value="1"/>
</dbReference>
<feature type="chain" id="PRO_5021330490" evidence="3">
    <location>
        <begin position="23"/>
        <end position="1662"/>
    </location>
</feature>
<dbReference type="Pfam" id="PF17962">
    <property type="entry name" value="bMG6"/>
    <property type="match status" value="1"/>
</dbReference>
<keyword evidence="7" id="KW-1185">Reference proteome</keyword>
<dbReference type="Pfam" id="PF11974">
    <property type="entry name" value="bMG3"/>
    <property type="match status" value="1"/>
</dbReference>
<organism evidence="6 7">
    <name type="scientific">Acetobacter peroxydans</name>
    <dbReference type="NCBI Taxonomy" id="104098"/>
    <lineage>
        <taxon>Bacteria</taxon>
        <taxon>Pseudomonadati</taxon>
        <taxon>Pseudomonadota</taxon>
        <taxon>Alphaproteobacteria</taxon>
        <taxon>Acetobacterales</taxon>
        <taxon>Acetobacteraceae</taxon>
        <taxon>Acetobacter</taxon>
    </lineage>
</organism>
<dbReference type="Pfam" id="PF21142">
    <property type="entry name" value="A2M_bMG2"/>
    <property type="match status" value="1"/>
</dbReference>
<dbReference type="InterPro" id="IPR041462">
    <property type="entry name" value="Bact_A2M_MG6"/>
</dbReference>